<dbReference type="AlphaFoldDB" id="L8GII9"/>
<dbReference type="GO" id="GO:0003723">
    <property type="term" value="F:RNA binding"/>
    <property type="evidence" value="ECO:0007669"/>
    <property type="project" value="UniProtKB-KW"/>
</dbReference>
<dbReference type="PANTHER" id="PTHR13734">
    <property type="entry name" value="TRNA-NUCLEOTIDYLTRANSFERASE"/>
    <property type="match status" value="1"/>
</dbReference>
<accession>L8GII9</accession>
<dbReference type="OrthoDB" id="445712at2759"/>
<dbReference type="SUPFAM" id="SSF81301">
    <property type="entry name" value="Nucleotidyltransferase"/>
    <property type="match status" value="1"/>
</dbReference>
<proteinExistence type="inferred from homology"/>
<feature type="domain" description="Poly A polymerase head" evidence="5">
    <location>
        <begin position="81"/>
        <end position="220"/>
    </location>
</feature>
<organism evidence="6 7">
    <name type="scientific">Acanthamoeba castellanii (strain ATCC 30010 / Neff)</name>
    <dbReference type="NCBI Taxonomy" id="1257118"/>
    <lineage>
        <taxon>Eukaryota</taxon>
        <taxon>Amoebozoa</taxon>
        <taxon>Discosea</taxon>
        <taxon>Longamoebia</taxon>
        <taxon>Centramoebida</taxon>
        <taxon>Acanthamoebidae</taxon>
        <taxon>Acanthamoeba</taxon>
    </lineage>
</organism>
<dbReference type="CDD" id="cd05398">
    <property type="entry name" value="NT_ClassII-CCAase"/>
    <property type="match status" value="1"/>
</dbReference>
<evidence type="ECO:0000259" key="5">
    <source>
        <dbReference type="Pfam" id="PF01743"/>
    </source>
</evidence>
<dbReference type="VEuPathDB" id="AmoebaDB:ACA1_093530"/>
<evidence type="ECO:0000313" key="7">
    <source>
        <dbReference type="Proteomes" id="UP000011083"/>
    </source>
</evidence>
<dbReference type="GO" id="GO:0052929">
    <property type="term" value="F:ATP:3'-cytidine-cytidine-tRNA adenylyltransferase activity"/>
    <property type="evidence" value="ECO:0007669"/>
    <property type="project" value="TreeGrafter"/>
</dbReference>
<dbReference type="KEGG" id="acan:ACA1_093530"/>
<dbReference type="Pfam" id="PF01743">
    <property type="entry name" value="PolyA_pol"/>
    <property type="match status" value="1"/>
</dbReference>
<comment type="similarity">
    <text evidence="1 4">Belongs to the tRNA nucleotidyltransferase/poly(A) polymerase family.</text>
</comment>
<name>L8GII9_ACACF</name>
<keyword evidence="2 4" id="KW-0808">Transferase</keyword>
<evidence type="ECO:0000256" key="4">
    <source>
        <dbReference type="RuleBase" id="RU003953"/>
    </source>
</evidence>
<keyword evidence="7" id="KW-1185">Reference proteome</keyword>
<dbReference type="GO" id="GO:0052927">
    <property type="term" value="F:CC tRNA cytidylyltransferase activity"/>
    <property type="evidence" value="ECO:0007669"/>
    <property type="project" value="TreeGrafter"/>
</dbReference>
<dbReference type="STRING" id="1257118.L8GII9"/>
<dbReference type="InterPro" id="IPR002646">
    <property type="entry name" value="PolA_pol_head_dom"/>
</dbReference>
<dbReference type="EMBL" id="KB008103">
    <property type="protein sequence ID" value="ELR12807.1"/>
    <property type="molecule type" value="Genomic_DNA"/>
</dbReference>
<keyword evidence="3 4" id="KW-0694">RNA-binding</keyword>
<dbReference type="OMA" id="ASRFNCT"/>
<dbReference type="GO" id="GO:0005739">
    <property type="term" value="C:mitochondrion"/>
    <property type="evidence" value="ECO:0007669"/>
    <property type="project" value="UniProtKB-ARBA"/>
</dbReference>
<reference evidence="6 7" key="1">
    <citation type="journal article" date="2013" name="Genome Biol.">
        <title>Genome of Acanthamoeba castellanii highlights extensive lateral gene transfer and early evolution of tyrosine kinase signaling.</title>
        <authorList>
            <person name="Clarke M."/>
            <person name="Lohan A.J."/>
            <person name="Liu B."/>
            <person name="Lagkouvardos I."/>
            <person name="Roy S."/>
            <person name="Zafar N."/>
            <person name="Bertelli C."/>
            <person name="Schilde C."/>
            <person name="Kianianmomeni A."/>
            <person name="Burglin T.R."/>
            <person name="Frech C."/>
            <person name="Turcotte B."/>
            <person name="Kopec K.O."/>
            <person name="Synnott J.M."/>
            <person name="Choo C."/>
            <person name="Paponov I."/>
            <person name="Finkler A."/>
            <person name="Soon Heng Tan C."/>
            <person name="Hutchins A.P."/>
            <person name="Weinmeier T."/>
            <person name="Rattei T."/>
            <person name="Chu J.S."/>
            <person name="Gimenez G."/>
            <person name="Irimia M."/>
            <person name="Rigden D.J."/>
            <person name="Fitzpatrick D.A."/>
            <person name="Lorenzo-Morales J."/>
            <person name="Bateman A."/>
            <person name="Chiu C.H."/>
            <person name="Tang P."/>
            <person name="Hegemann P."/>
            <person name="Fromm H."/>
            <person name="Raoult D."/>
            <person name="Greub G."/>
            <person name="Miranda-Saavedra D."/>
            <person name="Chen N."/>
            <person name="Nash P."/>
            <person name="Ginger M.L."/>
            <person name="Horn M."/>
            <person name="Schaap P."/>
            <person name="Caler L."/>
            <person name="Loftus B."/>
        </authorList>
    </citation>
    <scope>NUCLEOTIDE SEQUENCE [LARGE SCALE GENOMIC DNA]</scope>
    <source>
        <strain evidence="6 7">Neff</strain>
    </source>
</reference>
<dbReference type="GeneID" id="14913105"/>
<dbReference type="Gene3D" id="3.30.460.10">
    <property type="entry name" value="Beta Polymerase, domain 2"/>
    <property type="match status" value="1"/>
</dbReference>
<dbReference type="InterPro" id="IPR043519">
    <property type="entry name" value="NT_sf"/>
</dbReference>
<evidence type="ECO:0000256" key="2">
    <source>
        <dbReference type="ARBA" id="ARBA00022679"/>
    </source>
</evidence>
<dbReference type="Proteomes" id="UP000011083">
    <property type="component" value="Unassembled WGS sequence"/>
</dbReference>
<dbReference type="Gene3D" id="1.10.3090.10">
    <property type="entry name" value="cca-adding enzyme, domain 2"/>
    <property type="match status" value="1"/>
</dbReference>
<evidence type="ECO:0000256" key="3">
    <source>
        <dbReference type="ARBA" id="ARBA00022884"/>
    </source>
</evidence>
<dbReference type="PANTHER" id="PTHR13734:SF5">
    <property type="entry name" value="CCA TRNA NUCLEOTIDYLTRANSFERASE, MITOCHONDRIAL"/>
    <property type="match status" value="1"/>
</dbReference>
<gene>
    <name evidence="6" type="ORF">ACA1_093530</name>
</gene>
<dbReference type="SUPFAM" id="SSF81891">
    <property type="entry name" value="Poly A polymerase C-terminal region-like"/>
    <property type="match status" value="1"/>
</dbReference>
<evidence type="ECO:0000256" key="1">
    <source>
        <dbReference type="ARBA" id="ARBA00007265"/>
    </source>
</evidence>
<protein>
    <submittedName>
        <fullName evidence="6">tRNA nucleotidyltransferase</fullName>
    </submittedName>
</protein>
<dbReference type="RefSeq" id="XP_004334820.1">
    <property type="nucleotide sequence ID" value="XM_004334772.1"/>
</dbReference>
<dbReference type="FunFam" id="3.30.460.10:FF:000019">
    <property type="entry name" value="tRNA nucleotidyltransferase cca2"/>
    <property type="match status" value="1"/>
</dbReference>
<sequence length="554" mass="63019">MLGQDEDRSSENLVDEEEAQIAKRRRVLLRNLALLRPASSAATPEGVSYDASQAVELSDKEREVFTFLLAVNESFGLKSTLRVAGGWVRDKLRGEPSYDIDIALDNMMGKVFAERVNEYLAMKGYETHNIGVIQSNPEQSKHLETATMRVFDVWLDFVNLREESYSEHSRIPSEMTIGTPTDDAYRRDLTINSLFYNINENTVEDWTKSGLTDLADGIIRTPLPAETTFMDDPLRILRAIRFASRLEFALHADIIAAAAQPRVRVALGSKISRERIGKEVEGMLSGPHPELAFYYIHHLGLYDVVWALPPPPKGATEPTDHVLVPDYRERAVNNVRQMKRLLCHECPIMHDKVARRRLFLAASLKVYSGVLYMEKKRAFPVTHYIIKESLRWKVKDMDEVLLLHNGIEEFHILINKTYGCAVDRKDAGLLMRRLGALWKECLYLAVINDLPPFTTTPTARDQSDNILPLEDESVKLTLAKLHEFCHKVEKELHLDGVWDLKPLINGQELMQLLGLPPGPAIRQHLEREMAWQLSHPDGTLEECAAFLRQAHNAT</sequence>
<evidence type="ECO:0000313" key="6">
    <source>
        <dbReference type="EMBL" id="ELR12807.1"/>
    </source>
</evidence>
<dbReference type="GO" id="GO:0001680">
    <property type="term" value="P:tRNA 3'-terminal CCA addition"/>
    <property type="evidence" value="ECO:0007669"/>
    <property type="project" value="TreeGrafter"/>
</dbReference>